<organism evidence="1 2">
    <name type="scientific">Sphingomonas vulcanisoli</name>
    <dbReference type="NCBI Taxonomy" id="1658060"/>
    <lineage>
        <taxon>Bacteria</taxon>
        <taxon>Pseudomonadati</taxon>
        <taxon>Pseudomonadota</taxon>
        <taxon>Alphaproteobacteria</taxon>
        <taxon>Sphingomonadales</taxon>
        <taxon>Sphingomonadaceae</taxon>
        <taxon>Sphingomonas</taxon>
    </lineage>
</organism>
<accession>A0ABX0TV72</accession>
<reference evidence="1 2" key="1">
    <citation type="submission" date="2020-03" db="EMBL/GenBank/DDBJ databases">
        <title>Genomic Encyclopedia of Type Strains, Phase III (KMG-III): the genomes of soil and plant-associated and newly described type strains.</title>
        <authorList>
            <person name="Whitman W."/>
        </authorList>
    </citation>
    <scope>NUCLEOTIDE SEQUENCE [LARGE SCALE GENOMIC DNA]</scope>
    <source>
        <strain evidence="1 2">CECT 8804</strain>
    </source>
</reference>
<comment type="caution">
    <text evidence="1">The sequence shown here is derived from an EMBL/GenBank/DDBJ whole genome shotgun (WGS) entry which is preliminary data.</text>
</comment>
<dbReference type="EMBL" id="JAAOZC010000004">
    <property type="protein sequence ID" value="NIJ08250.1"/>
    <property type="molecule type" value="Genomic_DNA"/>
</dbReference>
<sequence>MSVDPISYVTVGMTRELKSALDAALVRRNGRLNAFRMSRSSLMREALVAFLTEVTTNGVSS</sequence>
<protein>
    <recommendedName>
        <fullName evidence="3">Ribbon-helix-helix protein, CopG family</fullName>
    </recommendedName>
</protein>
<evidence type="ECO:0000313" key="1">
    <source>
        <dbReference type="EMBL" id="NIJ08250.1"/>
    </source>
</evidence>
<evidence type="ECO:0008006" key="3">
    <source>
        <dbReference type="Google" id="ProtNLM"/>
    </source>
</evidence>
<evidence type="ECO:0000313" key="2">
    <source>
        <dbReference type="Proteomes" id="UP000727456"/>
    </source>
</evidence>
<dbReference type="Proteomes" id="UP000727456">
    <property type="component" value="Unassembled WGS sequence"/>
</dbReference>
<gene>
    <name evidence="1" type="ORF">FHS31_001867</name>
</gene>
<keyword evidence="2" id="KW-1185">Reference proteome</keyword>
<proteinExistence type="predicted"/>
<name>A0ABX0TV72_9SPHN</name>